<evidence type="ECO:0000313" key="2">
    <source>
        <dbReference type="Proteomes" id="UP001480595"/>
    </source>
</evidence>
<organism evidence="1 2">
    <name type="scientific">Apiospora phragmitis</name>
    <dbReference type="NCBI Taxonomy" id="2905665"/>
    <lineage>
        <taxon>Eukaryota</taxon>
        <taxon>Fungi</taxon>
        <taxon>Dikarya</taxon>
        <taxon>Ascomycota</taxon>
        <taxon>Pezizomycotina</taxon>
        <taxon>Sordariomycetes</taxon>
        <taxon>Xylariomycetidae</taxon>
        <taxon>Amphisphaeriales</taxon>
        <taxon>Apiosporaceae</taxon>
        <taxon>Apiospora</taxon>
    </lineage>
</organism>
<proteinExistence type="predicted"/>
<sequence length="93" mass="10563">MSASSQMLTVQWKPLHVRNKTISRHVRKQSVAISKQLLHELAPPTLSEIAWLTVLFFWSVFCCPVTRLAFEVIGWVLEDLIPEASDIALSTML</sequence>
<name>A0ABR1WVF7_9PEZI</name>
<gene>
    <name evidence="1" type="ORF">PG994_002130</name>
</gene>
<keyword evidence="2" id="KW-1185">Reference proteome</keyword>
<reference evidence="1 2" key="1">
    <citation type="submission" date="2023-01" db="EMBL/GenBank/DDBJ databases">
        <title>Analysis of 21 Apiospora genomes using comparative genomics revels a genus with tremendous synthesis potential of carbohydrate active enzymes and secondary metabolites.</title>
        <authorList>
            <person name="Sorensen T."/>
        </authorList>
    </citation>
    <scope>NUCLEOTIDE SEQUENCE [LARGE SCALE GENOMIC DNA]</scope>
    <source>
        <strain evidence="1 2">CBS 135458</strain>
    </source>
</reference>
<dbReference type="Proteomes" id="UP001480595">
    <property type="component" value="Unassembled WGS sequence"/>
</dbReference>
<evidence type="ECO:0000313" key="1">
    <source>
        <dbReference type="EMBL" id="KAK8087156.1"/>
    </source>
</evidence>
<comment type="caution">
    <text evidence="1">The sequence shown here is derived from an EMBL/GenBank/DDBJ whole genome shotgun (WGS) entry which is preliminary data.</text>
</comment>
<dbReference type="RefSeq" id="XP_066721680.1">
    <property type="nucleotide sequence ID" value="XM_066853539.1"/>
</dbReference>
<accession>A0ABR1WVF7</accession>
<protein>
    <submittedName>
        <fullName evidence="1">Uncharacterized protein</fullName>
    </submittedName>
</protein>
<dbReference type="EMBL" id="JAQQWL010000002">
    <property type="protein sequence ID" value="KAK8087156.1"/>
    <property type="molecule type" value="Genomic_DNA"/>
</dbReference>
<dbReference type="GeneID" id="92086602"/>